<dbReference type="Pfam" id="PF01580">
    <property type="entry name" value="FtsK_SpoIIIE"/>
    <property type="match status" value="2"/>
</dbReference>
<evidence type="ECO:0000256" key="4">
    <source>
        <dbReference type="PROSITE-ProRule" id="PRU00289"/>
    </source>
</evidence>
<dbReference type="PANTHER" id="PTHR22683">
    <property type="entry name" value="SPORULATION PROTEIN RELATED"/>
    <property type="match status" value="1"/>
</dbReference>
<evidence type="ECO:0000259" key="5">
    <source>
        <dbReference type="PROSITE" id="PS50901"/>
    </source>
</evidence>
<proteinExistence type="predicted"/>
<feature type="binding site" evidence="4">
    <location>
        <begin position="282"/>
        <end position="289"/>
    </location>
    <ligand>
        <name>ATP</name>
        <dbReference type="ChEBI" id="CHEBI:30616"/>
    </ligand>
</feature>
<dbReference type="InterPro" id="IPR014969">
    <property type="entry name" value="DNA_S_DndE"/>
</dbReference>
<dbReference type="InterPro" id="IPR027417">
    <property type="entry name" value="P-loop_NTPase"/>
</dbReference>
<evidence type="ECO:0000256" key="2">
    <source>
        <dbReference type="ARBA" id="ARBA00022741"/>
    </source>
</evidence>
<organism evidence="6 7">
    <name type="scientific">Nitrosomonas ureae</name>
    <dbReference type="NCBI Taxonomy" id="44577"/>
    <lineage>
        <taxon>Bacteria</taxon>
        <taxon>Pseudomonadati</taxon>
        <taxon>Pseudomonadota</taxon>
        <taxon>Betaproteobacteria</taxon>
        <taxon>Nitrosomonadales</taxon>
        <taxon>Nitrosomonadaceae</taxon>
        <taxon>Nitrosomonas</taxon>
    </lineage>
</organism>
<accession>A0A2T5ITT5</accession>
<dbReference type="GO" id="GO:0003677">
    <property type="term" value="F:DNA binding"/>
    <property type="evidence" value="ECO:0007669"/>
    <property type="project" value="InterPro"/>
</dbReference>
<sequence>MADIYTSHDDENIVEQVKTYGFRTPKAPKYRVLRLALAKSLSMETPPDDDLDTLIGEGKEYSLEQVTGYGKSEDNSVLDYDDAVRAILSVYHNEDLFNSDVLYKKLLQRHIRRGLREIRTSWNRSHSFINWLREELILQSPLDNESTDKNTVTQENLEAALKEIGLTVQIKEIKQGIRLNKYALYLANIHHLDVLKKGLGKLSFRLGVPDDSVTLEIGSEAGIANLYIPRAPEFWRIVSSQRLHEWAATGRTEKLPVWLGCTIMGDDFSMDLAEAPHVLIAGATGSGKTVCLHSMLCSLLHTLTPSQVQFALIDTKGTEFSLYEKLPNLCGEKIARNILESSEILNALVDEMERRNQRFVQLGVRNYEEASMKTSLPRIVAVVEELADLLLQSRDLETPLVRLAQKARSTGIHLILATQRPDAATFSGLLRSNIPVRIALRVQKHTESNIILDQKGAESLLGKGDMLVKLTDRPDPIRLHGAKLTDDDIAQAISHYCQ</sequence>
<dbReference type="SUPFAM" id="SSF52540">
    <property type="entry name" value="P-loop containing nucleoside triphosphate hydrolases"/>
    <property type="match status" value="1"/>
</dbReference>
<comment type="caution">
    <text evidence="6">The sequence shown here is derived from an EMBL/GenBank/DDBJ whole genome shotgun (WGS) entry which is preliminary data.</text>
</comment>
<dbReference type="GO" id="GO:0005524">
    <property type="term" value="F:ATP binding"/>
    <property type="evidence" value="ECO:0007669"/>
    <property type="project" value="UniProtKB-UniRule"/>
</dbReference>
<dbReference type="PROSITE" id="PS50901">
    <property type="entry name" value="FTSK"/>
    <property type="match status" value="1"/>
</dbReference>
<dbReference type="Pfam" id="PF08870">
    <property type="entry name" value="DndE"/>
    <property type="match status" value="1"/>
</dbReference>
<keyword evidence="2 4" id="KW-0547">Nucleotide-binding</keyword>
<name>A0A2T5ITT5_9PROT</name>
<dbReference type="PANTHER" id="PTHR22683:SF41">
    <property type="entry name" value="DNA TRANSLOCASE FTSK"/>
    <property type="match status" value="1"/>
</dbReference>
<evidence type="ECO:0000256" key="1">
    <source>
        <dbReference type="ARBA" id="ARBA00004308"/>
    </source>
</evidence>
<dbReference type="Gene3D" id="3.40.50.300">
    <property type="entry name" value="P-loop containing nucleotide triphosphate hydrolases"/>
    <property type="match status" value="1"/>
</dbReference>
<feature type="domain" description="FtsK" evidence="5">
    <location>
        <begin position="265"/>
        <end position="449"/>
    </location>
</feature>
<evidence type="ECO:0000313" key="6">
    <source>
        <dbReference type="EMBL" id="PTQ87265.1"/>
    </source>
</evidence>
<gene>
    <name evidence="6" type="ORF">C8R28_100625</name>
</gene>
<dbReference type="InterPro" id="IPR050206">
    <property type="entry name" value="FtsK/SpoIIIE/SftA"/>
</dbReference>
<evidence type="ECO:0000256" key="3">
    <source>
        <dbReference type="ARBA" id="ARBA00022840"/>
    </source>
</evidence>
<dbReference type="Proteomes" id="UP000244110">
    <property type="component" value="Unassembled WGS sequence"/>
</dbReference>
<evidence type="ECO:0000313" key="7">
    <source>
        <dbReference type="Proteomes" id="UP000244110"/>
    </source>
</evidence>
<dbReference type="AlphaFoldDB" id="A0A2T5ITT5"/>
<comment type="subcellular location">
    <subcellularLocation>
        <location evidence="1">Endomembrane system</location>
    </subcellularLocation>
</comment>
<protein>
    <submittedName>
        <fullName evidence="6">S-DNA-T family DNA segregation ATPase FtsK/SpoIIIE</fullName>
    </submittedName>
</protein>
<dbReference type="EMBL" id="QAOL01000006">
    <property type="protein sequence ID" value="PTQ87265.1"/>
    <property type="molecule type" value="Genomic_DNA"/>
</dbReference>
<keyword evidence="3 4" id="KW-0067">ATP-binding</keyword>
<dbReference type="CDD" id="cd01127">
    <property type="entry name" value="TrwB_TraG_TraD_VirD4"/>
    <property type="match status" value="1"/>
</dbReference>
<dbReference type="InterPro" id="IPR002543">
    <property type="entry name" value="FtsK_dom"/>
</dbReference>
<reference evidence="6 7" key="1">
    <citation type="submission" date="2018-04" db="EMBL/GenBank/DDBJ databases">
        <title>Active sludge and wastewater microbial communities from Klosterneuburg, Austria.</title>
        <authorList>
            <person name="Wagner M."/>
        </authorList>
    </citation>
    <scope>NUCLEOTIDE SEQUENCE [LARGE SCALE GENOMIC DNA]</scope>
    <source>
        <strain evidence="6 7">Nm4</strain>
    </source>
</reference>
<dbReference type="RefSeq" id="WP_107786254.1">
    <property type="nucleotide sequence ID" value="NZ_QAOL01000006.1"/>
</dbReference>